<feature type="compositionally biased region" description="Basic and acidic residues" evidence="2">
    <location>
        <begin position="76"/>
        <end position="85"/>
    </location>
</feature>
<reference evidence="5" key="1">
    <citation type="journal article" date="2019" name="Int. J. Syst. Evol. Microbiol.">
        <title>The Global Catalogue of Microorganisms (GCM) 10K type strain sequencing project: providing services to taxonomists for standard genome sequencing and annotation.</title>
        <authorList>
            <consortium name="The Broad Institute Genomics Platform"/>
            <consortium name="The Broad Institute Genome Sequencing Center for Infectious Disease"/>
            <person name="Wu L."/>
            <person name="Ma J."/>
        </authorList>
    </citation>
    <scope>NUCLEOTIDE SEQUENCE [LARGE SCALE GENOMIC DNA]</scope>
    <source>
        <strain evidence="5">CGMCC 4.7400</strain>
    </source>
</reference>
<organism evidence="4 5">
    <name type="scientific">Streptomyces flavalbus</name>
    <dbReference type="NCBI Taxonomy" id="2665155"/>
    <lineage>
        <taxon>Bacteria</taxon>
        <taxon>Bacillati</taxon>
        <taxon>Actinomycetota</taxon>
        <taxon>Actinomycetes</taxon>
        <taxon>Kitasatosporales</taxon>
        <taxon>Streptomycetaceae</taxon>
        <taxon>Streptomyces</taxon>
    </lineage>
</organism>
<gene>
    <name evidence="4" type="ORF">ACFQZ6_13100</name>
</gene>
<dbReference type="RefSeq" id="WP_381607893.1">
    <property type="nucleotide sequence ID" value="NZ_JBHTEB010000001.1"/>
</dbReference>
<keyword evidence="4" id="KW-0067">ATP-binding</keyword>
<keyword evidence="1" id="KW-0808">Transferase</keyword>
<dbReference type="InterPro" id="IPR050267">
    <property type="entry name" value="Anti-sigma-factor_SerPK"/>
</dbReference>
<name>A0ABW2W7Q7_9ACTN</name>
<dbReference type="GO" id="GO:0005524">
    <property type="term" value="F:ATP binding"/>
    <property type="evidence" value="ECO:0007669"/>
    <property type="project" value="UniProtKB-KW"/>
</dbReference>
<feature type="compositionally biased region" description="Gly residues" evidence="2">
    <location>
        <begin position="64"/>
        <end position="74"/>
    </location>
</feature>
<dbReference type="Pfam" id="PF13581">
    <property type="entry name" value="HATPase_c_2"/>
    <property type="match status" value="1"/>
</dbReference>
<keyword evidence="1" id="KW-0723">Serine/threonine-protein kinase</keyword>
<evidence type="ECO:0000259" key="3">
    <source>
        <dbReference type="Pfam" id="PF13581"/>
    </source>
</evidence>
<dbReference type="Proteomes" id="UP001597023">
    <property type="component" value="Unassembled WGS sequence"/>
</dbReference>
<keyword evidence="5" id="KW-1185">Reference proteome</keyword>
<feature type="domain" description="Histidine kinase/HSP90-like ATPase" evidence="3">
    <location>
        <begin position="5"/>
        <end position="127"/>
    </location>
</feature>
<feature type="region of interest" description="Disordered" evidence="2">
    <location>
        <begin position="64"/>
        <end position="96"/>
    </location>
</feature>
<dbReference type="InterPro" id="IPR036890">
    <property type="entry name" value="HATPase_C_sf"/>
</dbReference>
<evidence type="ECO:0000256" key="2">
    <source>
        <dbReference type="SAM" id="MobiDB-lite"/>
    </source>
</evidence>
<sequence length="130" mass="13957">MPVIENVAEARQGVRAVLDSWAVPEDTTETVALIVTELAANAVTHAHRPGRTFDVALTCDGDGNGNGNGGGGGKTIEIEVHDPSPRHPVRRPYDPEATSGRGLLLVESLANAWEVRDREQGKTVWVQVVR</sequence>
<keyword evidence="4" id="KW-0547">Nucleotide-binding</keyword>
<dbReference type="PANTHER" id="PTHR35526">
    <property type="entry name" value="ANTI-SIGMA-F FACTOR RSBW-RELATED"/>
    <property type="match status" value="1"/>
</dbReference>
<dbReference type="SUPFAM" id="SSF55874">
    <property type="entry name" value="ATPase domain of HSP90 chaperone/DNA topoisomerase II/histidine kinase"/>
    <property type="match status" value="1"/>
</dbReference>
<comment type="caution">
    <text evidence="4">The sequence shown here is derived from an EMBL/GenBank/DDBJ whole genome shotgun (WGS) entry which is preliminary data.</text>
</comment>
<evidence type="ECO:0000256" key="1">
    <source>
        <dbReference type="ARBA" id="ARBA00022527"/>
    </source>
</evidence>
<dbReference type="CDD" id="cd16936">
    <property type="entry name" value="HATPase_RsbW-like"/>
    <property type="match status" value="1"/>
</dbReference>
<accession>A0ABW2W7Q7</accession>
<dbReference type="InterPro" id="IPR003594">
    <property type="entry name" value="HATPase_dom"/>
</dbReference>
<evidence type="ECO:0000313" key="4">
    <source>
        <dbReference type="EMBL" id="MFD0315151.1"/>
    </source>
</evidence>
<dbReference type="PANTHER" id="PTHR35526:SF3">
    <property type="entry name" value="ANTI-SIGMA-F FACTOR RSBW"/>
    <property type="match status" value="1"/>
</dbReference>
<dbReference type="EMBL" id="JBHTEB010000001">
    <property type="protein sequence ID" value="MFD0315151.1"/>
    <property type="molecule type" value="Genomic_DNA"/>
</dbReference>
<protein>
    <submittedName>
        <fullName evidence="4">ATP-binding protein</fullName>
    </submittedName>
</protein>
<dbReference type="Gene3D" id="3.30.565.10">
    <property type="entry name" value="Histidine kinase-like ATPase, C-terminal domain"/>
    <property type="match status" value="1"/>
</dbReference>
<evidence type="ECO:0000313" key="5">
    <source>
        <dbReference type="Proteomes" id="UP001597023"/>
    </source>
</evidence>
<keyword evidence="1" id="KW-0418">Kinase</keyword>
<proteinExistence type="predicted"/>